<keyword evidence="3" id="KW-0862">Zinc</keyword>
<sequence>MYGLFASFGDAHLATSGDGHAGTTTSTTTAAERKEDWKCVACDDHQFARNTHCRRCGRARPTVAATRAYLARRKAAEQHQPLRDWACVSCDDIQTARNARCRRCGAAKPSADVEQRYMAQKRAQAEATVLDAQRRKEEAAARRRREAEAFAAHLRRLSAPGWAELRLLFVGAHDEASPLSWLPMEMVVAIARWSLAVPECWASTRLAWFKATARADPAGKATATLSSGHELEYDKTAAPNKKFTVYYWREEERRTRDVQEHWSEGMFLAKASYDPHWHAWVESGMSVTPGHDGL</sequence>
<feature type="domain" description="RanBP2-type" evidence="5">
    <location>
        <begin position="33"/>
        <end position="62"/>
    </location>
</feature>
<dbReference type="SMART" id="SM00547">
    <property type="entry name" value="ZnF_RBZ"/>
    <property type="match status" value="2"/>
</dbReference>
<organism evidence="6 7">
    <name type="scientific">Acanthamoeba castellanii (strain ATCC 30010 / Neff)</name>
    <dbReference type="NCBI Taxonomy" id="1257118"/>
    <lineage>
        <taxon>Eukaryota</taxon>
        <taxon>Amoebozoa</taxon>
        <taxon>Discosea</taxon>
        <taxon>Longamoebia</taxon>
        <taxon>Centramoebida</taxon>
        <taxon>Acanthamoebidae</taxon>
        <taxon>Acanthamoeba</taxon>
    </lineage>
</organism>
<keyword evidence="7" id="KW-1185">Reference proteome</keyword>
<keyword evidence="1" id="KW-0479">Metal-binding</keyword>
<dbReference type="InterPro" id="IPR036443">
    <property type="entry name" value="Znf_RanBP2_sf"/>
</dbReference>
<dbReference type="Proteomes" id="UP000011083">
    <property type="component" value="Unassembled WGS sequence"/>
</dbReference>
<reference evidence="6 7" key="1">
    <citation type="journal article" date="2013" name="Genome Biol.">
        <title>Genome of Acanthamoeba castellanii highlights extensive lateral gene transfer and early evolution of tyrosine kinase signaling.</title>
        <authorList>
            <person name="Clarke M."/>
            <person name="Lohan A.J."/>
            <person name="Liu B."/>
            <person name="Lagkouvardos I."/>
            <person name="Roy S."/>
            <person name="Zafar N."/>
            <person name="Bertelli C."/>
            <person name="Schilde C."/>
            <person name="Kianianmomeni A."/>
            <person name="Burglin T.R."/>
            <person name="Frech C."/>
            <person name="Turcotte B."/>
            <person name="Kopec K.O."/>
            <person name="Synnott J.M."/>
            <person name="Choo C."/>
            <person name="Paponov I."/>
            <person name="Finkler A."/>
            <person name="Soon Heng Tan C."/>
            <person name="Hutchins A.P."/>
            <person name="Weinmeier T."/>
            <person name="Rattei T."/>
            <person name="Chu J.S."/>
            <person name="Gimenez G."/>
            <person name="Irimia M."/>
            <person name="Rigden D.J."/>
            <person name="Fitzpatrick D.A."/>
            <person name="Lorenzo-Morales J."/>
            <person name="Bateman A."/>
            <person name="Chiu C.H."/>
            <person name="Tang P."/>
            <person name="Hegemann P."/>
            <person name="Fromm H."/>
            <person name="Raoult D."/>
            <person name="Greub G."/>
            <person name="Miranda-Saavedra D."/>
            <person name="Chen N."/>
            <person name="Nash P."/>
            <person name="Ginger M.L."/>
            <person name="Horn M."/>
            <person name="Schaap P."/>
            <person name="Caler L."/>
            <person name="Loftus B."/>
        </authorList>
    </citation>
    <scope>NUCLEOTIDE SEQUENCE [LARGE SCALE GENOMIC DNA]</scope>
    <source>
        <strain evidence="6 7">Neff</strain>
    </source>
</reference>
<dbReference type="RefSeq" id="XP_004353269.1">
    <property type="nucleotide sequence ID" value="XM_004353217.1"/>
</dbReference>
<dbReference type="Gene3D" id="4.10.1060.10">
    <property type="entry name" value="Zinc finger, RanBP2-type"/>
    <property type="match status" value="2"/>
</dbReference>
<dbReference type="GO" id="GO:0008270">
    <property type="term" value="F:zinc ion binding"/>
    <property type="evidence" value="ECO:0007669"/>
    <property type="project" value="UniProtKB-KW"/>
</dbReference>
<dbReference type="GeneID" id="14924729"/>
<protein>
    <submittedName>
        <fullName evidence="6">Zn-finger in Ran binding protein and others domain containing protein</fullName>
    </submittedName>
</protein>
<evidence type="ECO:0000256" key="1">
    <source>
        <dbReference type="ARBA" id="ARBA00022723"/>
    </source>
</evidence>
<accession>L8HH26</accession>
<dbReference type="InterPro" id="IPR001876">
    <property type="entry name" value="Znf_RanBP2"/>
</dbReference>
<evidence type="ECO:0000256" key="2">
    <source>
        <dbReference type="ARBA" id="ARBA00022771"/>
    </source>
</evidence>
<evidence type="ECO:0000259" key="5">
    <source>
        <dbReference type="PROSITE" id="PS50199"/>
    </source>
</evidence>
<proteinExistence type="predicted"/>
<name>L8HH26_ACACF</name>
<dbReference type="AlphaFoldDB" id="L8HH26"/>
<keyword evidence="2 4" id="KW-0863">Zinc-finger</keyword>
<evidence type="ECO:0000256" key="3">
    <source>
        <dbReference type="ARBA" id="ARBA00022833"/>
    </source>
</evidence>
<feature type="domain" description="RanBP2-type" evidence="5">
    <location>
        <begin position="81"/>
        <end position="110"/>
    </location>
</feature>
<dbReference type="VEuPathDB" id="AmoebaDB:ACA1_195530"/>
<evidence type="ECO:0000313" key="6">
    <source>
        <dbReference type="EMBL" id="ELR23741.1"/>
    </source>
</evidence>
<dbReference type="PROSITE" id="PS50199">
    <property type="entry name" value="ZF_RANBP2_2"/>
    <property type="match status" value="2"/>
</dbReference>
<evidence type="ECO:0000313" key="7">
    <source>
        <dbReference type="Proteomes" id="UP000011083"/>
    </source>
</evidence>
<dbReference type="EMBL" id="KB007854">
    <property type="protein sequence ID" value="ELR23741.1"/>
    <property type="molecule type" value="Genomic_DNA"/>
</dbReference>
<dbReference type="KEGG" id="acan:ACA1_195530"/>
<gene>
    <name evidence="6" type="ORF">ACA1_195530</name>
</gene>
<evidence type="ECO:0000256" key="4">
    <source>
        <dbReference type="PROSITE-ProRule" id="PRU00322"/>
    </source>
</evidence>
<dbReference type="SUPFAM" id="SSF90209">
    <property type="entry name" value="Ran binding protein zinc finger-like"/>
    <property type="match status" value="1"/>
</dbReference>